<evidence type="ECO:0000256" key="8">
    <source>
        <dbReference type="ARBA" id="ARBA00023136"/>
    </source>
</evidence>
<dbReference type="GO" id="GO:0005315">
    <property type="term" value="F:phosphate transmembrane transporter activity"/>
    <property type="evidence" value="ECO:0007669"/>
    <property type="project" value="InterPro"/>
</dbReference>
<evidence type="ECO:0000256" key="7">
    <source>
        <dbReference type="ARBA" id="ARBA00022989"/>
    </source>
</evidence>
<keyword evidence="5" id="KW-0592">Phosphate transport</keyword>
<comment type="function">
    <text evidence="1">Potential transporter for phosphate.</text>
</comment>
<evidence type="ECO:0000256" key="1">
    <source>
        <dbReference type="ARBA" id="ARBA00001981"/>
    </source>
</evidence>
<keyword evidence="8 9" id="KW-0472">Membrane</keyword>
<keyword evidence="4" id="KW-0813">Transport</keyword>
<evidence type="ECO:0000256" key="4">
    <source>
        <dbReference type="ARBA" id="ARBA00022448"/>
    </source>
</evidence>
<reference evidence="10 11" key="1">
    <citation type="journal article" date="2012" name="Stand. Genomic Sci.">
        <title>Complete genome sequence of Halopiger xanaduensis type strain (SH-6(T)).</title>
        <authorList>
            <person name="Anderson I."/>
            <person name="Tindall B.J."/>
            <person name="Rohde M."/>
            <person name="Lucas S."/>
            <person name="Han J."/>
            <person name="Lapidus A."/>
            <person name="Cheng J.F."/>
            <person name="Goodwin L."/>
            <person name="Pitluck S."/>
            <person name="Peters L."/>
            <person name="Pati A."/>
            <person name="Mikhailova N."/>
            <person name="Pagani I."/>
            <person name="Teshima H."/>
            <person name="Han C."/>
            <person name="Tapia R."/>
            <person name="Land M."/>
            <person name="Woyke T."/>
            <person name="Klenk H.P."/>
            <person name="Kyrpides N."/>
            <person name="Ivanova N."/>
        </authorList>
    </citation>
    <scope>NUCLEOTIDE SEQUENCE [LARGE SCALE GENOMIC DNA]</scope>
    <source>
        <strain evidence="11">DSM 18323 / JCM 14033 / SH-6</strain>
    </source>
</reference>
<dbReference type="HOGENOM" id="CLU_1850607_0_0_2"/>
<dbReference type="Pfam" id="PF01384">
    <property type="entry name" value="PHO4"/>
    <property type="match status" value="1"/>
</dbReference>
<dbReference type="PANTHER" id="PTHR11101:SF80">
    <property type="entry name" value="PHOSPHATE TRANSPORTER"/>
    <property type="match status" value="1"/>
</dbReference>
<keyword evidence="6 9" id="KW-0812">Transmembrane</keyword>
<feature type="transmembrane region" description="Helical" evidence="9">
    <location>
        <begin position="41"/>
        <end position="62"/>
    </location>
</feature>
<comment type="similarity">
    <text evidence="3">Belongs to the inorganic phosphate transporter (PiT) (TC 2.A.20) family.</text>
</comment>
<dbReference type="AlphaFoldDB" id="F8D2W2"/>
<dbReference type="EMBL" id="CP002839">
    <property type="protein sequence ID" value="AEH36105.1"/>
    <property type="molecule type" value="Genomic_DNA"/>
</dbReference>
<evidence type="ECO:0000256" key="6">
    <source>
        <dbReference type="ARBA" id="ARBA00022692"/>
    </source>
</evidence>
<dbReference type="GO" id="GO:0016020">
    <property type="term" value="C:membrane"/>
    <property type="evidence" value="ECO:0007669"/>
    <property type="project" value="UniProtKB-SubCell"/>
</dbReference>
<dbReference type="eggNOG" id="arCOG02267">
    <property type="taxonomic scope" value="Archaea"/>
</dbReference>
<feature type="transmembrane region" description="Helical" evidence="9">
    <location>
        <begin position="74"/>
        <end position="100"/>
    </location>
</feature>
<evidence type="ECO:0000256" key="9">
    <source>
        <dbReference type="SAM" id="Phobius"/>
    </source>
</evidence>
<keyword evidence="11" id="KW-1185">Reference proteome</keyword>
<dbReference type="STRING" id="797210.Halxa_1472"/>
<sequence length="138" mass="13428">MVAPSSALVIGTAVVACLCMAWVLAANSNSPPFAPAIGANAISTMRAAFVIGLLATAGALMQGGSISETVGADLIDGVAITPLAATAGLLTAATFMGIGIYTRYPIPAAFATTGAMVGVGLGLGGGRLRGQPAPVRGR</sequence>
<keyword evidence="7 9" id="KW-1133">Transmembrane helix</keyword>
<dbReference type="InterPro" id="IPR001204">
    <property type="entry name" value="Phos_transporter"/>
</dbReference>
<name>F8D2W2_HALXS</name>
<gene>
    <name evidence="10" type="ordered locus">Halxa_1472</name>
</gene>
<evidence type="ECO:0000313" key="11">
    <source>
        <dbReference type="Proteomes" id="UP000006794"/>
    </source>
</evidence>
<evidence type="ECO:0000313" key="10">
    <source>
        <dbReference type="EMBL" id="AEH36105.1"/>
    </source>
</evidence>
<comment type="subcellular location">
    <subcellularLocation>
        <location evidence="2">Membrane</location>
        <topology evidence="2">Multi-pass membrane protein</topology>
    </subcellularLocation>
</comment>
<protein>
    <submittedName>
        <fullName evidence="10">Phosphate transporter</fullName>
    </submittedName>
</protein>
<accession>F8D2W2</accession>
<dbReference type="KEGG" id="hxa:Halxa_1472"/>
<organism evidence="10 11">
    <name type="scientific">Halopiger xanaduensis (strain DSM 18323 / JCM 14033 / SH-6)</name>
    <dbReference type="NCBI Taxonomy" id="797210"/>
    <lineage>
        <taxon>Archaea</taxon>
        <taxon>Methanobacteriati</taxon>
        <taxon>Methanobacteriota</taxon>
        <taxon>Stenosarchaea group</taxon>
        <taxon>Halobacteria</taxon>
        <taxon>Halobacteriales</taxon>
        <taxon>Natrialbaceae</taxon>
        <taxon>Halopiger</taxon>
    </lineage>
</organism>
<proteinExistence type="inferred from homology"/>
<dbReference type="GO" id="GO:0035435">
    <property type="term" value="P:phosphate ion transmembrane transport"/>
    <property type="evidence" value="ECO:0007669"/>
    <property type="project" value="TreeGrafter"/>
</dbReference>
<dbReference type="PANTHER" id="PTHR11101">
    <property type="entry name" value="PHOSPHATE TRANSPORTER"/>
    <property type="match status" value="1"/>
</dbReference>
<dbReference type="Proteomes" id="UP000006794">
    <property type="component" value="Chromosome"/>
</dbReference>
<evidence type="ECO:0000256" key="5">
    <source>
        <dbReference type="ARBA" id="ARBA00022592"/>
    </source>
</evidence>
<feature type="transmembrane region" description="Helical" evidence="9">
    <location>
        <begin position="106"/>
        <end position="128"/>
    </location>
</feature>
<evidence type="ECO:0000256" key="3">
    <source>
        <dbReference type="ARBA" id="ARBA00009916"/>
    </source>
</evidence>
<evidence type="ECO:0000256" key="2">
    <source>
        <dbReference type="ARBA" id="ARBA00004141"/>
    </source>
</evidence>